<gene>
    <name evidence="1" type="ORF">SAMN02927921_02430</name>
</gene>
<reference evidence="1 2" key="1">
    <citation type="submission" date="2016-11" db="EMBL/GenBank/DDBJ databases">
        <authorList>
            <person name="Jaros S."/>
            <person name="Januszkiewicz K."/>
            <person name="Wedrychowicz H."/>
        </authorList>
    </citation>
    <scope>NUCLEOTIDE SEQUENCE [LARGE SCALE GENOMIC DNA]</scope>
    <source>
        <strain evidence="1 2">CGMCC 1.12145</strain>
    </source>
</reference>
<protein>
    <submittedName>
        <fullName evidence="1">Uncharacterized protein</fullName>
    </submittedName>
</protein>
<evidence type="ECO:0000313" key="2">
    <source>
        <dbReference type="Proteomes" id="UP000182248"/>
    </source>
</evidence>
<proteinExistence type="predicted"/>
<keyword evidence="2" id="KW-1185">Reference proteome</keyword>
<organism evidence="1 2">
    <name type="scientific">Sinomicrobium oceani</name>
    <dbReference type="NCBI Taxonomy" id="1150368"/>
    <lineage>
        <taxon>Bacteria</taxon>
        <taxon>Pseudomonadati</taxon>
        <taxon>Bacteroidota</taxon>
        <taxon>Flavobacteriia</taxon>
        <taxon>Flavobacteriales</taxon>
        <taxon>Flavobacteriaceae</taxon>
        <taxon>Sinomicrobium</taxon>
    </lineage>
</organism>
<dbReference type="OrthoDB" id="1466422at2"/>
<sequence length="216" mass="24548">MKTAIQIALWLLSIFFAYKIYRSVNDPIEFDKVKKERYAKVIDKLKDIRDSQEAYRAVTGKFAKDFNSLITFIDTAEFAITTQRDTSWVEYDPVYRIDMPKEGKIIDTLGFVSVKDSLFKNSDSYKNLAKVPYATGDEQFAMKAGTISRSGFQAAVFEAKVDKSVILHDQPKALVAKEKQVISVDDVNGPEIIVGSMDEVKTTGNWPMIYDSKKRK</sequence>
<evidence type="ECO:0000313" key="1">
    <source>
        <dbReference type="EMBL" id="SFW57291.1"/>
    </source>
</evidence>
<dbReference type="STRING" id="1150368.SAMN02927921_02430"/>
<dbReference type="Proteomes" id="UP000182248">
    <property type="component" value="Unassembled WGS sequence"/>
</dbReference>
<accession>A0A1K1QCB3</accession>
<name>A0A1K1QCB3_9FLAO</name>
<dbReference type="EMBL" id="FPJE01000012">
    <property type="protein sequence ID" value="SFW57291.1"/>
    <property type="molecule type" value="Genomic_DNA"/>
</dbReference>
<dbReference type="RefSeq" id="WP_072317640.1">
    <property type="nucleotide sequence ID" value="NZ_FPJE01000012.1"/>
</dbReference>
<dbReference type="AlphaFoldDB" id="A0A1K1QCB3"/>